<evidence type="ECO:0000259" key="6">
    <source>
        <dbReference type="Pfam" id="PF00155"/>
    </source>
</evidence>
<evidence type="ECO:0000256" key="2">
    <source>
        <dbReference type="ARBA" id="ARBA00007441"/>
    </source>
</evidence>
<gene>
    <name evidence="7" type="ORF">S03H2_20176</name>
</gene>
<evidence type="ECO:0000256" key="4">
    <source>
        <dbReference type="ARBA" id="ARBA00022679"/>
    </source>
</evidence>
<dbReference type="EMBL" id="BARU01010607">
    <property type="protein sequence ID" value="GAH34979.1"/>
    <property type="molecule type" value="Genomic_DNA"/>
</dbReference>
<evidence type="ECO:0000256" key="3">
    <source>
        <dbReference type="ARBA" id="ARBA00022576"/>
    </source>
</evidence>
<dbReference type="Pfam" id="PF00155">
    <property type="entry name" value="Aminotran_1_2"/>
    <property type="match status" value="1"/>
</dbReference>
<dbReference type="InterPro" id="IPR050596">
    <property type="entry name" value="AspAT/PAT-like"/>
</dbReference>
<evidence type="ECO:0000313" key="7">
    <source>
        <dbReference type="EMBL" id="GAH34979.1"/>
    </source>
</evidence>
<dbReference type="GO" id="GO:0006520">
    <property type="term" value="P:amino acid metabolic process"/>
    <property type="evidence" value="ECO:0007669"/>
    <property type="project" value="InterPro"/>
</dbReference>
<protein>
    <recommendedName>
        <fullName evidence="6">Aminotransferase class I/classII large domain-containing protein</fullName>
    </recommendedName>
</protein>
<organism evidence="7">
    <name type="scientific">marine sediment metagenome</name>
    <dbReference type="NCBI Taxonomy" id="412755"/>
    <lineage>
        <taxon>unclassified sequences</taxon>
        <taxon>metagenomes</taxon>
        <taxon>ecological metagenomes</taxon>
    </lineage>
</organism>
<proteinExistence type="inferred from homology"/>
<dbReference type="InterPro" id="IPR004839">
    <property type="entry name" value="Aminotransferase_I/II_large"/>
</dbReference>
<comment type="similarity">
    <text evidence="2">Belongs to the class-I pyridoxal-phosphate-dependent aminotransferase family.</text>
</comment>
<sequence length="108" mass="11791">DQSVVETMRQAFDRRRKLIVGLLNDIEGISCYDPKGAFYVFPQIDDAVKAGGFASADEWATKLLEEKSVAVVPGEGFGSPGYARLSYATSDENIKEGLKRIAEFVAQA</sequence>
<dbReference type="Gene3D" id="3.90.1150.10">
    <property type="entry name" value="Aspartate Aminotransferase, domain 1"/>
    <property type="match status" value="1"/>
</dbReference>
<dbReference type="SUPFAM" id="SSF53383">
    <property type="entry name" value="PLP-dependent transferases"/>
    <property type="match status" value="1"/>
</dbReference>
<keyword evidence="4" id="KW-0808">Transferase</keyword>
<keyword evidence="5" id="KW-0663">Pyridoxal phosphate</keyword>
<dbReference type="AlphaFoldDB" id="X1G093"/>
<accession>X1G093</accession>
<dbReference type="GO" id="GO:0030170">
    <property type="term" value="F:pyridoxal phosphate binding"/>
    <property type="evidence" value="ECO:0007669"/>
    <property type="project" value="InterPro"/>
</dbReference>
<dbReference type="PANTHER" id="PTHR46383">
    <property type="entry name" value="ASPARTATE AMINOTRANSFERASE"/>
    <property type="match status" value="1"/>
</dbReference>
<feature type="non-terminal residue" evidence="7">
    <location>
        <position position="1"/>
    </location>
</feature>
<evidence type="ECO:0000256" key="5">
    <source>
        <dbReference type="ARBA" id="ARBA00022898"/>
    </source>
</evidence>
<reference evidence="7" key="1">
    <citation type="journal article" date="2014" name="Front. Microbiol.">
        <title>High frequency of phylogenetically diverse reductive dehalogenase-homologous genes in deep subseafloor sedimentary metagenomes.</title>
        <authorList>
            <person name="Kawai M."/>
            <person name="Futagami T."/>
            <person name="Toyoda A."/>
            <person name="Takaki Y."/>
            <person name="Nishi S."/>
            <person name="Hori S."/>
            <person name="Arai W."/>
            <person name="Tsubouchi T."/>
            <person name="Morono Y."/>
            <person name="Uchiyama I."/>
            <person name="Ito T."/>
            <person name="Fujiyama A."/>
            <person name="Inagaki F."/>
            <person name="Takami H."/>
        </authorList>
    </citation>
    <scope>NUCLEOTIDE SEQUENCE</scope>
    <source>
        <strain evidence="7">Expedition CK06-06</strain>
    </source>
</reference>
<comment type="cofactor">
    <cofactor evidence="1">
        <name>pyridoxal 5'-phosphate</name>
        <dbReference type="ChEBI" id="CHEBI:597326"/>
    </cofactor>
</comment>
<comment type="caution">
    <text evidence="7">The sequence shown here is derived from an EMBL/GenBank/DDBJ whole genome shotgun (WGS) entry which is preliminary data.</text>
</comment>
<dbReference type="InterPro" id="IPR015422">
    <property type="entry name" value="PyrdxlP-dep_Trfase_small"/>
</dbReference>
<feature type="domain" description="Aminotransferase class I/classII large" evidence="6">
    <location>
        <begin position="4"/>
        <end position="101"/>
    </location>
</feature>
<dbReference type="PANTHER" id="PTHR46383:SF1">
    <property type="entry name" value="ASPARTATE AMINOTRANSFERASE"/>
    <property type="match status" value="1"/>
</dbReference>
<dbReference type="InterPro" id="IPR015424">
    <property type="entry name" value="PyrdxlP-dep_Trfase"/>
</dbReference>
<evidence type="ECO:0000256" key="1">
    <source>
        <dbReference type="ARBA" id="ARBA00001933"/>
    </source>
</evidence>
<dbReference type="GO" id="GO:0008483">
    <property type="term" value="F:transaminase activity"/>
    <property type="evidence" value="ECO:0007669"/>
    <property type="project" value="UniProtKB-KW"/>
</dbReference>
<name>X1G093_9ZZZZ</name>
<keyword evidence="3" id="KW-0032">Aminotransferase</keyword>